<dbReference type="InterPro" id="IPR022794">
    <property type="entry name" value="Bul1_C"/>
</dbReference>
<feature type="region of interest" description="Disordered" evidence="1">
    <location>
        <begin position="1"/>
        <end position="20"/>
    </location>
</feature>
<dbReference type="InterPro" id="IPR014752">
    <property type="entry name" value="Arrestin-like_C"/>
</dbReference>
<evidence type="ECO:0000259" key="2">
    <source>
        <dbReference type="Pfam" id="PF00339"/>
    </source>
</evidence>
<sequence length="559" mass="61276">MFAPCPSSISATSRASSSKKTPITMSDIRVNLKDHYRSKVYTTGSTVTGDVTITTKRDVSFDSIQIILLGQTKTSFDGMGVPHEVSHIFLKMIMPIPESTYPIPRVLEPGRTYTLPFNFVIPRELTINACSHEVSDQVQEHHVLLPPSLGGWQRDDMGPKMAKVEYAVKARVLRDDAVSSKKIRIMEASEPIQVLPATPQQPPLDITDRDKLYRMSKAKMLRRNLLSTKLGRLTAEAQQPSPAVLSRDGRRVMSHPMAHVKLTFEPESARTLPPTITSVSAKLTAHTYFASGTISSFPNIGEWNQPYLLDRRGQFFSSVPLPAVTLAEQPAWTPITTPVSPPITRRDSGYCSSSSDEAATSRSSGCGEQLRVPLSPSDRQKQKNKCNSSQTQIQSQQQQQQHTTTLQIPLSLPTDKRTFVPTFHSCLASRVYTVQLTLHTSTRGATNTVSLIVPLQIAVEGHTGEGLCGCSCGSTRALPSFEEAEADEHLRPRLLHVPRAGEHLAGGGGGGGDVMRQGMASWMMAPGSVAPPVVPMQLPLVQVEEPPEYGQPGYRRRID</sequence>
<evidence type="ECO:0000259" key="3">
    <source>
        <dbReference type="Pfam" id="PF04426"/>
    </source>
</evidence>
<feature type="domain" description="Arrestin-like N-terminal" evidence="2">
    <location>
        <begin position="37"/>
        <end position="193"/>
    </location>
</feature>
<accession>A0AAJ0GUU7</accession>
<dbReference type="Pfam" id="PF00339">
    <property type="entry name" value="Arrestin_N"/>
    <property type="match status" value="1"/>
</dbReference>
<dbReference type="PANTHER" id="PTHR31904">
    <property type="entry name" value="BYPASS OF STOP CODON PROTEIN 5-RELATED"/>
    <property type="match status" value="1"/>
</dbReference>
<feature type="region of interest" description="Disordered" evidence="1">
    <location>
        <begin position="333"/>
        <end position="405"/>
    </location>
</feature>
<dbReference type="Gene3D" id="2.60.40.640">
    <property type="match status" value="1"/>
</dbReference>
<evidence type="ECO:0000256" key="1">
    <source>
        <dbReference type="SAM" id="MobiDB-lite"/>
    </source>
</evidence>
<feature type="compositionally biased region" description="Low complexity" evidence="1">
    <location>
        <begin position="7"/>
        <end position="20"/>
    </location>
</feature>
<proteinExistence type="predicted"/>
<feature type="compositionally biased region" description="Low complexity" evidence="1">
    <location>
        <begin position="388"/>
        <end position="405"/>
    </location>
</feature>
<dbReference type="InterPro" id="IPR039634">
    <property type="entry name" value="Bul1-like"/>
</dbReference>
<dbReference type="InterPro" id="IPR011021">
    <property type="entry name" value="Arrestin-like_N"/>
</dbReference>
<dbReference type="PANTHER" id="PTHR31904:SF1">
    <property type="entry name" value="BYPASS OF STOP CODON PROTEIN 5-RELATED"/>
    <property type="match status" value="1"/>
</dbReference>
<dbReference type="AlphaFoldDB" id="A0AAJ0GUU7"/>
<organism evidence="4 5">
    <name type="scientific">Chaetomium strumarium</name>
    <dbReference type="NCBI Taxonomy" id="1170767"/>
    <lineage>
        <taxon>Eukaryota</taxon>
        <taxon>Fungi</taxon>
        <taxon>Dikarya</taxon>
        <taxon>Ascomycota</taxon>
        <taxon>Pezizomycotina</taxon>
        <taxon>Sordariomycetes</taxon>
        <taxon>Sordariomycetidae</taxon>
        <taxon>Sordariales</taxon>
        <taxon>Chaetomiaceae</taxon>
        <taxon>Chaetomium</taxon>
    </lineage>
</organism>
<dbReference type="GeneID" id="87889523"/>
<dbReference type="RefSeq" id="XP_062722376.1">
    <property type="nucleotide sequence ID" value="XM_062870694.1"/>
</dbReference>
<reference evidence="4" key="1">
    <citation type="journal article" date="2023" name="Mol. Phylogenet. Evol.">
        <title>Genome-scale phylogeny and comparative genomics of the fungal order Sordariales.</title>
        <authorList>
            <person name="Hensen N."/>
            <person name="Bonometti L."/>
            <person name="Westerberg I."/>
            <person name="Brannstrom I.O."/>
            <person name="Guillou S."/>
            <person name="Cros-Aarteil S."/>
            <person name="Calhoun S."/>
            <person name="Haridas S."/>
            <person name="Kuo A."/>
            <person name="Mondo S."/>
            <person name="Pangilinan J."/>
            <person name="Riley R."/>
            <person name="LaButti K."/>
            <person name="Andreopoulos B."/>
            <person name="Lipzen A."/>
            <person name="Chen C."/>
            <person name="Yan M."/>
            <person name="Daum C."/>
            <person name="Ng V."/>
            <person name="Clum A."/>
            <person name="Steindorff A."/>
            <person name="Ohm R.A."/>
            <person name="Martin F."/>
            <person name="Silar P."/>
            <person name="Natvig D.O."/>
            <person name="Lalanne C."/>
            <person name="Gautier V."/>
            <person name="Ament-Velasquez S.L."/>
            <person name="Kruys A."/>
            <person name="Hutchinson M.I."/>
            <person name="Powell A.J."/>
            <person name="Barry K."/>
            <person name="Miller A.N."/>
            <person name="Grigoriev I.V."/>
            <person name="Debuchy R."/>
            <person name="Gladieux P."/>
            <person name="Hiltunen Thoren M."/>
            <person name="Johannesson H."/>
        </authorList>
    </citation>
    <scope>NUCLEOTIDE SEQUENCE</scope>
    <source>
        <strain evidence="4">CBS 333.67</strain>
    </source>
</reference>
<name>A0AAJ0GUU7_9PEZI</name>
<comment type="caution">
    <text evidence="4">The sequence shown here is derived from an EMBL/GenBank/DDBJ whole genome shotgun (WGS) entry which is preliminary data.</text>
</comment>
<dbReference type="Proteomes" id="UP001273166">
    <property type="component" value="Unassembled WGS sequence"/>
</dbReference>
<feature type="domain" description="Bul1 C-terminal" evidence="3">
    <location>
        <begin position="363"/>
        <end position="457"/>
    </location>
</feature>
<evidence type="ECO:0008006" key="6">
    <source>
        <dbReference type="Google" id="ProtNLM"/>
    </source>
</evidence>
<keyword evidence="5" id="KW-1185">Reference proteome</keyword>
<feature type="compositionally biased region" description="Low complexity" evidence="1">
    <location>
        <begin position="352"/>
        <end position="364"/>
    </location>
</feature>
<protein>
    <recommendedName>
        <fullName evidence="6">Arrestin-like N-terminal domain-containing protein</fullName>
    </recommendedName>
</protein>
<dbReference type="Pfam" id="PF04426">
    <property type="entry name" value="Bul1_C"/>
    <property type="match status" value="1"/>
</dbReference>
<reference evidence="4" key="2">
    <citation type="submission" date="2023-06" db="EMBL/GenBank/DDBJ databases">
        <authorList>
            <consortium name="Lawrence Berkeley National Laboratory"/>
            <person name="Mondo S.J."/>
            <person name="Hensen N."/>
            <person name="Bonometti L."/>
            <person name="Westerberg I."/>
            <person name="Brannstrom I.O."/>
            <person name="Guillou S."/>
            <person name="Cros-Aarteil S."/>
            <person name="Calhoun S."/>
            <person name="Haridas S."/>
            <person name="Kuo A."/>
            <person name="Pangilinan J."/>
            <person name="Riley R."/>
            <person name="Labutti K."/>
            <person name="Andreopoulos B."/>
            <person name="Lipzen A."/>
            <person name="Chen C."/>
            <person name="Yanf M."/>
            <person name="Daum C."/>
            <person name="Ng V."/>
            <person name="Clum A."/>
            <person name="Steindorff A."/>
            <person name="Ohm R."/>
            <person name="Martin F."/>
            <person name="Silar P."/>
            <person name="Natvig D."/>
            <person name="Lalanne C."/>
            <person name="Gautier V."/>
            <person name="Ament-Velasquez S.L."/>
            <person name="Kruys A."/>
            <person name="Hutchinson M.I."/>
            <person name="Powell A.J."/>
            <person name="Barry K."/>
            <person name="Miller A.N."/>
            <person name="Grigoriev I.V."/>
            <person name="Debuchy R."/>
            <person name="Gladieux P."/>
            <person name="Thoren M.H."/>
            <person name="Johannesson H."/>
        </authorList>
    </citation>
    <scope>NUCLEOTIDE SEQUENCE</scope>
    <source>
        <strain evidence="4">CBS 333.67</strain>
    </source>
</reference>
<evidence type="ECO:0000313" key="4">
    <source>
        <dbReference type="EMBL" id="KAK3306596.1"/>
    </source>
</evidence>
<dbReference type="EMBL" id="JAUDZG010000003">
    <property type="protein sequence ID" value="KAK3306596.1"/>
    <property type="molecule type" value="Genomic_DNA"/>
</dbReference>
<evidence type="ECO:0000313" key="5">
    <source>
        <dbReference type="Proteomes" id="UP001273166"/>
    </source>
</evidence>
<gene>
    <name evidence="4" type="ORF">B0T15DRAFT_566335</name>
</gene>